<dbReference type="EMBL" id="CAJJDN010000119">
    <property type="protein sequence ID" value="CAD8118924.1"/>
    <property type="molecule type" value="Genomic_DNA"/>
</dbReference>
<name>A0A8S1QVS1_9CILI</name>
<evidence type="ECO:0000313" key="3">
    <source>
        <dbReference type="Proteomes" id="UP000692954"/>
    </source>
</evidence>
<proteinExistence type="predicted"/>
<sequence>MYKFNDSTDKSYSKYKLLKLALILEKQSLKTPFNILRIYTNIKWRFNQTTDFDYQQNQLNEIRRSHHCQSMPSIQKKGLKQVVQEIKIKNYTERIHNSEIEGCRTSSSLKELVVLARENSLKRNSQKKNENFTKDVYQNIYEFGLLFLFIGFIGSMYSVISKQIQSQ</sequence>
<comment type="caution">
    <text evidence="2">The sequence shown here is derived from an EMBL/GenBank/DDBJ whole genome shotgun (WGS) entry which is preliminary data.</text>
</comment>
<dbReference type="AlphaFoldDB" id="A0A8S1QVS1"/>
<evidence type="ECO:0000256" key="1">
    <source>
        <dbReference type="SAM" id="Phobius"/>
    </source>
</evidence>
<accession>A0A8S1QVS1</accession>
<feature type="transmembrane region" description="Helical" evidence="1">
    <location>
        <begin position="140"/>
        <end position="160"/>
    </location>
</feature>
<keyword evidence="1" id="KW-1133">Transmembrane helix</keyword>
<keyword evidence="3" id="KW-1185">Reference proteome</keyword>
<dbReference type="Proteomes" id="UP000692954">
    <property type="component" value="Unassembled WGS sequence"/>
</dbReference>
<dbReference type="OrthoDB" id="299579at2759"/>
<evidence type="ECO:0000313" key="2">
    <source>
        <dbReference type="EMBL" id="CAD8118924.1"/>
    </source>
</evidence>
<protein>
    <recommendedName>
        <fullName evidence="4">Transmembrane protein</fullName>
    </recommendedName>
</protein>
<reference evidence="2" key="1">
    <citation type="submission" date="2021-01" db="EMBL/GenBank/DDBJ databases">
        <authorList>
            <consortium name="Genoscope - CEA"/>
            <person name="William W."/>
        </authorList>
    </citation>
    <scope>NUCLEOTIDE SEQUENCE</scope>
</reference>
<organism evidence="2 3">
    <name type="scientific">Paramecium sonneborni</name>
    <dbReference type="NCBI Taxonomy" id="65129"/>
    <lineage>
        <taxon>Eukaryota</taxon>
        <taxon>Sar</taxon>
        <taxon>Alveolata</taxon>
        <taxon>Ciliophora</taxon>
        <taxon>Intramacronucleata</taxon>
        <taxon>Oligohymenophorea</taxon>
        <taxon>Peniculida</taxon>
        <taxon>Parameciidae</taxon>
        <taxon>Paramecium</taxon>
    </lineage>
</organism>
<keyword evidence="1" id="KW-0472">Membrane</keyword>
<evidence type="ECO:0008006" key="4">
    <source>
        <dbReference type="Google" id="ProtNLM"/>
    </source>
</evidence>
<gene>
    <name evidence="2" type="ORF">PSON_ATCC_30995.1.T1190050</name>
</gene>
<keyword evidence="1" id="KW-0812">Transmembrane</keyword>